<gene>
    <name evidence="1" type="ordered locus">DDD_2903</name>
</gene>
<dbReference type="PATRIC" id="fig|592029.3.peg.2878"/>
<protein>
    <submittedName>
        <fullName evidence="1">Uncharacterized protein</fullName>
    </submittedName>
</protein>
<proteinExistence type="predicted"/>
<reference evidence="1 2" key="1">
    <citation type="journal article" date="2013" name="Genome Biol. Evol.">
        <title>Genomic makeup of the marine flavobacterium Nonlabens (Donghaeana) dokdonensis DSW-6 and identification of a novel class of rhodopsins.</title>
        <authorList>
            <person name="Kwon S.K."/>
            <person name="Kim B.K."/>
            <person name="Song J.Y."/>
            <person name="Kwak M.J."/>
            <person name="Lee C.H."/>
            <person name="Yoon J.H."/>
            <person name="Oh T.K."/>
            <person name="Kim J.F."/>
        </authorList>
    </citation>
    <scope>NUCLEOTIDE SEQUENCE [LARGE SCALE GENOMIC DNA]</scope>
    <source>
        <strain evidence="2">DSM 17205 / KCTC 12402 / DSW-6</strain>
    </source>
</reference>
<dbReference type="HOGENOM" id="CLU_2808144_0_0_10"/>
<sequence length="67" mass="8129">MNKIKSLFLVRKKHGYLYSNFDLLYEIPLWVGLNNLDLKNHLLLYCSLLRFPVKEEDFEVVIWAVEW</sequence>
<organism evidence="1 2">
    <name type="scientific">Nonlabens dokdonensis (strain DSM 17205 / KCTC 12402 / DSW-6)</name>
    <name type="common">Donghaeana dokdonensis</name>
    <dbReference type="NCBI Taxonomy" id="592029"/>
    <lineage>
        <taxon>Bacteria</taxon>
        <taxon>Pseudomonadati</taxon>
        <taxon>Bacteroidota</taxon>
        <taxon>Flavobacteriia</taxon>
        <taxon>Flavobacteriales</taxon>
        <taxon>Flavobacteriaceae</taxon>
        <taxon>Nonlabens</taxon>
    </lineage>
</organism>
<evidence type="ECO:0000313" key="2">
    <source>
        <dbReference type="Proteomes" id="UP000011173"/>
    </source>
</evidence>
<dbReference type="Proteomes" id="UP000011173">
    <property type="component" value="Chromosome"/>
</dbReference>
<dbReference type="STRING" id="592029.DDD_2903"/>
<dbReference type="KEGG" id="ndo:DDD_2903"/>
<name>L7W8K5_NONDD</name>
<dbReference type="AlphaFoldDB" id="L7W8K5"/>
<accession>L7W8K5</accession>
<dbReference type="EMBL" id="CP001397">
    <property type="protein sequence ID" value="AGC78030.1"/>
    <property type="molecule type" value="Genomic_DNA"/>
</dbReference>
<evidence type="ECO:0000313" key="1">
    <source>
        <dbReference type="EMBL" id="AGC78030.1"/>
    </source>
</evidence>